<dbReference type="Gene3D" id="1.25.40.10">
    <property type="entry name" value="Tetratricopeptide repeat domain"/>
    <property type="match status" value="1"/>
</dbReference>
<dbReference type="GO" id="GO:0006335">
    <property type="term" value="P:DNA replication-dependent chromatin assembly"/>
    <property type="evidence" value="ECO:0007669"/>
    <property type="project" value="TreeGrafter"/>
</dbReference>
<feature type="domain" description="Tetratricopeptide SHNi-TPR" evidence="5">
    <location>
        <begin position="245"/>
        <end position="282"/>
    </location>
</feature>
<feature type="region of interest" description="Disordered" evidence="4">
    <location>
        <begin position="435"/>
        <end position="457"/>
    </location>
</feature>
<evidence type="ECO:0000256" key="3">
    <source>
        <dbReference type="SAM" id="Coils"/>
    </source>
</evidence>
<feature type="coiled-coil region" evidence="3">
    <location>
        <begin position="327"/>
        <end position="354"/>
    </location>
</feature>
<gene>
    <name evidence="6" type="ORF">H2200_012294</name>
</gene>
<accession>A0AA38WXL0</accession>
<feature type="compositionally biased region" description="Acidic residues" evidence="4">
    <location>
        <begin position="170"/>
        <end position="193"/>
    </location>
</feature>
<dbReference type="GO" id="GO:0034080">
    <property type="term" value="P:CENP-A containing chromatin assembly"/>
    <property type="evidence" value="ECO:0007669"/>
    <property type="project" value="TreeGrafter"/>
</dbReference>
<dbReference type="PANTHER" id="PTHR15081">
    <property type="entry name" value="NUCLEAR AUTOANTIGENIC SPERM PROTEIN NASP -RELATED"/>
    <property type="match status" value="1"/>
</dbReference>
<proteinExistence type="predicted"/>
<reference evidence="6" key="1">
    <citation type="submission" date="2022-10" db="EMBL/GenBank/DDBJ databases">
        <title>Culturing micro-colonial fungi from biological soil crusts in the Mojave desert and describing Neophaeococcomyces mojavensis, and introducing the new genera and species Taxawa tesnikishii.</title>
        <authorList>
            <person name="Kurbessoian T."/>
            <person name="Stajich J.E."/>
        </authorList>
    </citation>
    <scope>NUCLEOTIDE SEQUENCE</scope>
    <source>
        <strain evidence="6">TK_41</strain>
    </source>
</reference>
<dbReference type="GO" id="GO:0005654">
    <property type="term" value="C:nucleoplasm"/>
    <property type="evidence" value="ECO:0007669"/>
    <property type="project" value="TreeGrafter"/>
</dbReference>
<feature type="compositionally biased region" description="Basic residues" evidence="4">
    <location>
        <begin position="97"/>
        <end position="107"/>
    </location>
</feature>
<keyword evidence="3" id="KW-0175">Coiled coil</keyword>
<sequence length="501" mass="53913">MATNTDQPSVAESDADKRTTLTELIAKASAEYAVKHYSEAAELYSQATELQAELNGEMAIENADLYYSYGKCLFFLAQQTSSVLGGTAASAQLSSSKKQKSGKKRKANGAARAEASTSNGSGSLEISKALSAPVEEPVPNVGDVVPETDVKPEENTSDKPYFQIEGDAQGWDDSEDDEEDQDDEAEEEEDDDFATSFELLDLARVLYLKKLDQSQESALKDSDKGKYVASIDLTPEVKSTKVRVADIYDLQAEVGLEGEKYADAATDLKACLALREELEPPESSILAECHYKLSLALELSANSQQRDAQGNPIGELIIDWDVRNEAIAQQEKAIDVLKLRIAKETAELEKLEAGQVKDKAMAQVEDVQDMISEMDVRLAELRKPPVSVKAQSENEMKQQIQGVLGSLLGGGVTEQEKKETLAKVTESATDISGMVKRKKPKTVQANGGDSGFGSAASTPAAAPAIAEGSSLGKRKVGFVDEVEHIDSGKKAKVEDAEDSGL</sequence>
<evidence type="ECO:0000256" key="4">
    <source>
        <dbReference type="SAM" id="MobiDB-lite"/>
    </source>
</evidence>
<organism evidence="6 7">
    <name type="scientific">Cladophialophora chaetospira</name>
    <dbReference type="NCBI Taxonomy" id="386627"/>
    <lineage>
        <taxon>Eukaryota</taxon>
        <taxon>Fungi</taxon>
        <taxon>Dikarya</taxon>
        <taxon>Ascomycota</taxon>
        <taxon>Pezizomycotina</taxon>
        <taxon>Eurotiomycetes</taxon>
        <taxon>Chaetothyriomycetidae</taxon>
        <taxon>Chaetothyriales</taxon>
        <taxon>Herpotrichiellaceae</taxon>
        <taxon>Cladophialophora</taxon>
    </lineage>
</organism>
<dbReference type="AlphaFoldDB" id="A0AA38WXL0"/>
<protein>
    <recommendedName>
        <fullName evidence="5">Tetratricopeptide SHNi-TPR domain-containing protein</fullName>
    </recommendedName>
</protein>
<dbReference type="PANTHER" id="PTHR15081:SF1">
    <property type="entry name" value="NUCLEAR AUTOANTIGENIC SPERM PROTEIN"/>
    <property type="match status" value="1"/>
</dbReference>
<evidence type="ECO:0000256" key="1">
    <source>
        <dbReference type="ARBA" id="ARBA00022737"/>
    </source>
</evidence>
<evidence type="ECO:0000259" key="5">
    <source>
        <dbReference type="Pfam" id="PF10516"/>
    </source>
</evidence>
<evidence type="ECO:0000313" key="6">
    <source>
        <dbReference type="EMBL" id="KAJ9602999.1"/>
    </source>
</evidence>
<comment type="caution">
    <text evidence="6">The sequence shown here is derived from an EMBL/GenBank/DDBJ whole genome shotgun (WGS) entry which is preliminary data.</text>
</comment>
<keyword evidence="2" id="KW-0802">TPR repeat</keyword>
<feature type="region of interest" description="Disordered" evidence="4">
    <location>
        <begin position="90"/>
        <end position="194"/>
    </location>
</feature>
<dbReference type="EMBL" id="JAPDRK010000023">
    <property type="protein sequence ID" value="KAJ9602999.1"/>
    <property type="molecule type" value="Genomic_DNA"/>
</dbReference>
<keyword evidence="1" id="KW-0677">Repeat</keyword>
<evidence type="ECO:0000256" key="2">
    <source>
        <dbReference type="ARBA" id="ARBA00022803"/>
    </source>
</evidence>
<feature type="compositionally biased region" description="Basic and acidic residues" evidence="4">
    <location>
        <begin position="148"/>
        <end position="157"/>
    </location>
</feature>
<keyword evidence="7" id="KW-1185">Reference proteome</keyword>
<dbReference type="Pfam" id="PF10516">
    <property type="entry name" value="SHNi-TPR"/>
    <property type="match status" value="1"/>
</dbReference>
<dbReference type="InterPro" id="IPR011990">
    <property type="entry name" value="TPR-like_helical_dom_sf"/>
</dbReference>
<evidence type="ECO:0000313" key="7">
    <source>
        <dbReference type="Proteomes" id="UP001172673"/>
    </source>
</evidence>
<dbReference type="GO" id="GO:0042393">
    <property type="term" value="F:histone binding"/>
    <property type="evidence" value="ECO:0007669"/>
    <property type="project" value="TreeGrafter"/>
</dbReference>
<name>A0AA38WXL0_9EURO</name>
<dbReference type="InterPro" id="IPR019544">
    <property type="entry name" value="Tetratricopeptide_SHNi-TPR_dom"/>
</dbReference>
<dbReference type="InterPro" id="IPR051730">
    <property type="entry name" value="NASP-like"/>
</dbReference>
<dbReference type="Proteomes" id="UP001172673">
    <property type="component" value="Unassembled WGS sequence"/>
</dbReference>